<sequence>MKAIGKRSTCAISYSLDLFGDKWTLLILRDMIFSKKNSWLEWKNGYEGIAPSVLTDRVNLLTNEGVIMKKVSEKNASKFLYYLTNKGLDLIPLMVDLMEFGSTYHLEGGSKYWLEKIKKNKNKTIEDLRAEMITARNEAFPEMI</sequence>
<dbReference type="SUPFAM" id="SSF46785">
    <property type="entry name" value="Winged helix' DNA-binding domain"/>
    <property type="match status" value="1"/>
</dbReference>
<evidence type="ECO:0000313" key="6">
    <source>
        <dbReference type="Proteomes" id="UP001208649"/>
    </source>
</evidence>
<evidence type="ECO:0000256" key="2">
    <source>
        <dbReference type="ARBA" id="ARBA00023125"/>
    </source>
</evidence>
<dbReference type="Pfam" id="PF01638">
    <property type="entry name" value="HxlR"/>
    <property type="match status" value="1"/>
</dbReference>
<dbReference type="Proteomes" id="UP001208649">
    <property type="component" value="Unassembled WGS sequence"/>
</dbReference>
<proteinExistence type="predicted"/>
<name>A0ABT2W6B1_9FLAO</name>
<comment type="caution">
    <text evidence="5">The sequence shown here is derived from an EMBL/GenBank/DDBJ whole genome shotgun (WGS) entry which is preliminary data.</text>
</comment>
<keyword evidence="2" id="KW-0238">DNA-binding</keyword>
<protein>
    <submittedName>
        <fullName evidence="5">Helix-turn-helix transcriptional regulator</fullName>
    </submittedName>
</protein>
<dbReference type="InterPro" id="IPR036388">
    <property type="entry name" value="WH-like_DNA-bd_sf"/>
</dbReference>
<reference evidence="6" key="1">
    <citation type="submission" date="2023-07" db="EMBL/GenBank/DDBJ databases">
        <title>Chryseobacterium sp. strain PBS4-4 Genome sequencing and assembly.</title>
        <authorList>
            <person name="Jung Y."/>
        </authorList>
    </citation>
    <scope>NUCLEOTIDE SEQUENCE [LARGE SCALE GENOMIC DNA]</scope>
    <source>
        <strain evidence="6">PBS4-4</strain>
    </source>
</reference>
<organism evidence="5 6">
    <name type="scientific">Chryseobacterium edaphi</name>
    <dbReference type="NCBI Taxonomy" id="2976532"/>
    <lineage>
        <taxon>Bacteria</taxon>
        <taxon>Pseudomonadati</taxon>
        <taxon>Bacteroidota</taxon>
        <taxon>Flavobacteriia</taxon>
        <taxon>Flavobacteriales</taxon>
        <taxon>Weeksellaceae</taxon>
        <taxon>Chryseobacterium group</taxon>
        <taxon>Chryseobacterium</taxon>
    </lineage>
</organism>
<evidence type="ECO:0000313" key="5">
    <source>
        <dbReference type="EMBL" id="MCU7617741.1"/>
    </source>
</evidence>
<keyword evidence="6" id="KW-1185">Reference proteome</keyword>
<dbReference type="PANTHER" id="PTHR33204:SF18">
    <property type="entry name" value="TRANSCRIPTIONAL REGULATORY PROTEIN"/>
    <property type="match status" value="1"/>
</dbReference>
<evidence type="ECO:0000259" key="4">
    <source>
        <dbReference type="PROSITE" id="PS51118"/>
    </source>
</evidence>
<dbReference type="PANTHER" id="PTHR33204">
    <property type="entry name" value="TRANSCRIPTIONAL REGULATOR, MARR FAMILY"/>
    <property type="match status" value="1"/>
</dbReference>
<dbReference type="InterPro" id="IPR002577">
    <property type="entry name" value="HTH_HxlR"/>
</dbReference>
<dbReference type="PROSITE" id="PS51118">
    <property type="entry name" value="HTH_HXLR"/>
    <property type="match status" value="1"/>
</dbReference>
<gene>
    <name evidence="5" type="ORF">NZ698_11075</name>
</gene>
<keyword evidence="3" id="KW-0804">Transcription</keyword>
<dbReference type="RefSeq" id="WP_263003170.1">
    <property type="nucleotide sequence ID" value="NZ_JAOTEM010000002.1"/>
</dbReference>
<evidence type="ECO:0000256" key="1">
    <source>
        <dbReference type="ARBA" id="ARBA00023015"/>
    </source>
</evidence>
<dbReference type="InterPro" id="IPR036390">
    <property type="entry name" value="WH_DNA-bd_sf"/>
</dbReference>
<feature type="domain" description="HTH hxlR-type" evidence="4">
    <location>
        <begin position="10"/>
        <end position="109"/>
    </location>
</feature>
<dbReference type="Gene3D" id="1.10.10.10">
    <property type="entry name" value="Winged helix-like DNA-binding domain superfamily/Winged helix DNA-binding domain"/>
    <property type="match status" value="1"/>
</dbReference>
<accession>A0ABT2W6B1</accession>
<evidence type="ECO:0000256" key="3">
    <source>
        <dbReference type="ARBA" id="ARBA00023163"/>
    </source>
</evidence>
<dbReference type="EMBL" id="JAOTEM010000002">
    <property type="protein sequence ID" value="MCU7617741.1"/>
    <property type="molecule type" value="Genomic_DNA"/>
</dbReference>
<keyword evidence="1" id="KW-0805">Transcription regulation</keyword>